<evidence type="ECO:0000313" key="2">
    <source>
        <dbReference type="EMBL" id="JAT60759.1"/>
    </source>
</evidence>
<evidence type="ECO:0000256" key="1">
    <source>
        <dbReference type="SAM" id="MobiDB-lite"/>
    </source>
</evidence>
<organism evidence="2">
    <name type="scientific">Anthurium amnicola</name>
    <dbReference type="NCBI Taxonomy" id="1678845"/>
    <lineage>
        <taxon>Eukaryota</taxon>
        <taxon>Viridiplantae</taxon>
        <taxon>Streptophyta</taxon>
        <taxon>Embryophyta</taxon>
        <taxon>Tracheophyta</taxon>
        <taxon>Spermatophyta</taxon>
        <taxon>Magnoliopsida</taxon>
        <taxon>Liliopsida</taxon>
        <taxon>Araceae</taxon>
        <taxon>Pothoideae</taxon>
        <taxon>Potheae</taxon>
        <taxon>Anthurium</taxon>
    </lineage>
</organism>
<dbReference type="PANTHER" id="PTHR33223">
    <property type="entry name" value="CCHC-TYPE DOMAIN-CONTAINING PROTEIN"/>
    <property type="match status" value="1"/>
</dbReference>
<accession>A0A1D1Z1M8</accession>
<protein>
    <submittedName>
        <fullName evidence="2">Succinyl-CoA ligase [ADP-forming] subunit beta</fullName>
    </submittedName>
</protein>
<dbReference type="AlphaFoldDB" id="A0A1D1Z1M8"/>
<name>A0A1D1Z1M8_9ARAE</name>
<dbReference type="PANTHER" id="PTHR33223:SF8">
    <property type="entry name" value="OS04G0172440 PROTEIN"/>
    <property type="match status" value="1"/>
</dbReference>
<feature type="region of interest" description="Disordered" evidence="1">
    <location>
        <begin position="1"/>
        <end position="21"/>
    </location>
</feature>
<sequence length="458" mass="51242">MEPWTAHMLGSSNSHDFRSPMETASLPLRPAMPCSSPPLYSQRVPDSVAHVISSGDTSFSSTYTTMDELKSYIRKVISESVAVPKSRSTSNYCKLPPVFFPPGFKVPNYRKYDGMSDPRHHFASFVMDSQQFMHDKALTVHLFQKSLEGEALMWFASLSASELTSFRTVVERFMSRFGHITCQAPTLFDLVSEKMSPDEDFIDYVNRWGNMASGSEIAIPESQAVAMIINNATPQLRDILMFSELRTLSQLCSRGKVVQAQIRESMTPVPTTEDHVIGKLVSTLQCPPSRPNSRSILAPAPALQLLRPMPAQGQHTTVPSHIAIGNPQPSRQGQQSIQNLSCSKDLEQITSVASNGPIRDQRTQMWSYEGEDQDEQMIMTPKEEVERPLQLIWPCGQRQEEPMDSRPFVLIYPEVPAFPDSQIMTRSPPCIHEAESRPLQLILPPGSVYQSQGEVLPT</sequence>
<proteinExistence type="predicted"/>
<keyword evidence="2" id="KW-0436">Ligase</keyword>
<gene>
    <name evidence="2" type="primary">sucC_9</name>
    <name evidence="2" type="ORF">g.128329</name>
</gene>
<dbReference type="GO" id="GO:0016874">
    <property type="term" value="F:ligase activity"/>
    <property type="evidence" value="ECO:0007669"/>
    <property type="project" value="UniProtKB-KW"/>
</dbReference>
<reference evidence="2" key="1">
    <citation type="submission" date="2015-07" db="EMBL/GenBank/DDBJ databases">
        <title>Transcriptome Assembly of Anthurium amnicola.</title>
        <authorList>
            <person name="Suzuki J."/>
        </authorList>
    </citation>
    <scope>NUCLEOTIDE SEQUENCE</scope>
</reference>
<dbReference type="EMBL" id="GDJX01007177">
    <property type="protein sequence ID" value="JAT60759.1"/>
    <property type="molecule type" value="Transcribed_RNA"/>
</dbReference>